<dbReference type="Proteomes" id="UP000041254">
    <property type="component" value="Unassembled WGS sequence"/>
</dbReference>
<dbReference type="PROSITE" id="PS50020">
    <property type="entry name" value="WW_DOMAIN_2"/>
    <property type="match status" value="3"/>
</dbReference>
<evidence type="ECO:0000313" key="4">
    <source>
        <dbReference type="Proteomes" id="UP000041254"/>
    </source>
</evidence>
<dbReference type="Gene3D" id="2.20.70.10">
    <property type="match status" value="3"/>
</dbReference>
<feature type="region of interest" description="Disordered" evidence="1">
    <location>
        <begin position="886"/>
        <end position="1090"/>
    </location>
</feature>
<feature type="region of interest" description="Disordered" evidence="1">
    <location>
        <begin position="1568"/>
        <end position="1596"/>
    </location>
</feature>
<feature type="domain" description="WW" evidence="2">
    <location>
        <begin position="180"/>
        <end position="207"/>
    </location>
</feature>
<feature type="region of interest" description="Disordered" evidence="1">
    <location>
        <begin position="1229"/>
        <end position="1449"/>
    </location>
</feature>
<dbReference type="Pfam" id="PF00397">
    <property type="entry name" value="WW"/>
    <property type="match status" value="3"/>
</dbReference>
<feature type="compositionally biased region" description="Basic and acidic residues" evidence="1">
    <location>
        <begin position="535"/>
        <end position="549"/>
    </location>
</feature>
<feature type="region of interest" description="Disordered" evidence="1">
    <location>
        <begin position="1483"/>
        <end position="1532"/>
    </location>
</feature>
<feature type="region of interest" description="Disordered" evidence="1">
    <location>
        <begin position="235"/>
        <end position="301"/>
    </location>
</feature>
<feature type="compositionally biased region" description="Basic and acidic residues" evidence="1">
    <location>
        <begin position="1230"/>
        <end position="1259"/>
    </location>
</feature>
<feature type="compositionally biased region" description="Polar residues" evidence="1">
    <location>
        <begin position="886"/>
        <end position="899"/>
    </location>
</feature>
<feature type="compositionally biased region" description="Basic and acidic residues" evidence="1">
    <location>
        <begin position="906"/>
        <end position="916"/>
    </location>
</feature>
<feature type="compositionally biased region" description="Basic and acidic residues" evidence="1">
    <location>
        <begin position="1019"/>
        <end position="1039"/>
    </location>
</feature>
<name>A0A0G4GWC3_VITBC</name>
<dbReference type="InParanoid" id="A0A0G4GWC3"/>
<gene>
    <name evidence="3" type="ORF">Vbra_18817</name>
</gene>
<feature type="domain" description="WW" evidence="2">
    <location>
        <begin position="419"/>
        <end position="452"/>
    </location>
</feature>
<feature type="region of interest" description="Disordered" evidence="1">
    <location>
        <begin position="593"/>
        <end position="781"/>
    </location>
</feature>
<dbReference type="PROSITE" id="PS01159">
    <property type="entry name" value="WW_DOMAIN_1"/>
    <property type="match status" value="2"/>
</dbReference>
<feature type="compositionally biased region" description="Basic and acidic residues" evidence="1">
    <location>
        <begin position="1304"/>
        <end position="1317"/>
    </location>
</feature>
<dbReference type="EMBL" id="CDMY01000840">
    <property type="protein sequence ID" value="CEM35040.1"/>
    <property type="molecule type" value="Genomic_DNA"/>
</dbReference>
<feature type="compositionally biased region" description="Low complexity" evidence="1">
    <location>
        <begin position="1738"/>
        <end position="1750"/>
    </location>
</feature>
<feature type="region of interest" description="Disordered" evidence="1">
    <location>
        <begin position="518"/>
        <end position="549"/>
    </location>
</feature>
<dbReference type="OrthoDB" id="445911at2759"/>
<feature type="compositionally biased region" description="Basic and acidic residues" evidence="1">
    <location>
        <begin position="1269"/>
        <end position="1289"/>
    </location>
</feature>
<dbReference type="CDD" id="cd00201">
    <property type="entry name" value="WW"/>
    <property type="match status" value="3"/>
</dbReference>
<feature type="region of interest" description="Disordered" evidence="1">
    <location>
        <begin position="1791"/>
        <end position="1846"/>
    </location>
</feature>
<evidence type="ECO:0000259" key="2">
    <source>
        <dbReference type="PROSITE" id="PS50020"/>
    </source>
</evidence>
<dbReference type="InterPro" id="IPR001202">
    <property type="entry name" value="WW_dom"/>
</dbReference>
<feature type="domain" description="WW" evidence="2">
    <location>
        <begin position="106"/>
        <end position="139"/>
    </location>
</feature>
<feature type="compositionally biased region" description="Basic and acidic residues" evidence="1">
    <location>
        <begin position="931"/>
        <end position="946"/>
    </location>
</feature>
<protein>
    <recommendedName>
        <fullName evidence="2">WW domain-containing protein</fullName>
    </recommendedName>
</protein>
<sequence>MYSSHPSMAYYPPPSAALQASMPYGQLSMPVMHPAFGAQAAVPLYAAYQPHGSVMTAVSAASGAASPHRRSTKTAVKDKRGYAKHLGVDVDKEPQLYAFLQEAFDCPLPAPWVAKADKKGRVFYWHPTERRSAWKHPLHDTFAYLRDTFRNTYASPQREALIKEELLVHHQRVSSEIQKWRAYTTEEGLTYYYDPATQESTWENPRDVLQYDFDFRQTFLSKILDPVYREHLDAKARRPPHRLTQSLQQPPMPPPISSDEADVAVSSSAQPPRSTLQPLPSGKRSFGRLPSSGSVEQAKVPLGGTIKGAGLTPLLHGGRLDLSHGVEEVGRAGRLPVTYEEELDDGRGVGMMDVLGKEGTLLVPRRLDEEQCFWSREPFGDRSVAVSKWMRPEGYLSHLGKLSEGDDTLKGILKPIFMVDLPYPWSARLDSRGRVYFYHWGFGESQWQHPLEAFFTDLADFLKAHMSFLSTPSSIRPPMANHLLSLFHRPAILSAEGTWRGPYPVIDEQLSSFIEAEREQETDWPRPTSYWSNERSPDGGERRKGVRWDNPHRSMAQLLLTKARAMAILWSHVLPGEEFPLSEAEMRSTCKTSAECVLHSPPDSQRKQPIDTSQPPPLPDVGQEQLNQPARVPPVDTEVTQPQPPQDQEQHEAEETAVRETRPPDEPALFEAPPAIPAAPQAPVEEQAEADTAIEGNAKESEQRQPEPLLARGPVGETPADAEDTTAGADWAGEPPEAAPVARDLEEAAAKEQHENRAAPIEQMTESAEPREEQDQEQQVALVVSGKAMEEVEETTVDHMDEVKAVTQPTQAAPGPVRAVIEPPAPQGEPDHQQQQHRQQRQHSPAKPCSAPLSSAPSVVWSDPEIVNAAVARPYLLNLYWSLSTQTPVPHTPAVTQTEAAAPLQETERHEGEFPRPKTRRRDSEEDRIEAEEATKEDHHQPEEPSHGVNILHLDEAGPATEQSEWQEESPEGPPLMTIQESSEENLPADADQVPPSGPPGAAISGDETATQPQAQADIEDHAENREREVASAEVHHPPWDGTVTLCSHDPLEASGLQPPTNQTPHDGDLEVPPGGVAPHSSPVDRSYRPESPVMGAVEVCAMRMCDAVIEEEIEHLIQACLSELLAEALQAPQDWFTPPPTAEGRHQRDVAVLKGGDTMALGYSSEDIVDDRGEEPPPQLMEVAVAAQQKRDSSGSSADATSIHEMEKAVEISPPEAADIGLVTAVAAEESHKSAEEASSVREEDGRLADQPQREEQQQQHAAMSSEEEQHMADVSEAEHSAEEETQTREQQQQQQPTVVEAPARRHDRDHGHRATLEMQPEQQREETVRRIQLLLSDAPSHEQEHPFMDASPIQKDSYEDDFEEAVQSSPASPAADHQRHSLATQEDGKPPSPHQRAETPLALPQQPDTHGPSPPASSSERPASVLSVGDPDRPETRDQASQGAIGWLPMQMEAEIMEVVEKMARSVTEQTVTAALHKAGIRVGIGARHTPPASSSKSSKPSSKEEKRTPPAPLAPPAPVSVPAPAPAPAPPLPWAADTCYEGFPAAGANGTQLRVQHVPEPYVAHTHAPDSAAPTAVPRGTRRTNHRASEPSRLSAFPSGFLVLPGPPPGRQGTMGAYYVVEEARWEEGEDIRLRREAAKKYVAQMREEDAALRARRRGPSKSLVDIRGTDTYRIYAPTMQQMPPFVHDEAPPPKPLPPPSPAEQRGSRDSMMRGFRALPTVASRVSSKGPFAYSSKIPSPALSSSPGGRALSRKRHSLDASPPRLPLLMPHPDGGVIKVMLARSDKLPRLGNGTNGRPTSGEGGEAERKRQCVRAAGVDASPQMEVEEEDTRPDTMARNLVY</sequence>
<feature type="compositionally biased region" description="Pro residues" evidence="1">
    <location>
        <begin position="1512"/>
        <end position="1532"/>
    </location>
</feature>
<proteinExistence type="predicted"/>
<feature type="compositionally biased region" description="Basic and acidic residues" evidence="1">
    <location>
        <begin position="743"/>
        <end position="757"/>
    </location>
</feature>
<feature type="compositionally biased region" description="Pro residues" evidence="1">
    <location>
        <begin position="1696"/>
        <end position="1705"/>
    </location>
</feature>
<evidence type="ECO:0000256" key="1">
    <source>
        <dbReference type="SAM" id="MobiDB-lite"/>
    </source>
</evidence>
<reference evidence="3 4" key="1">
    <citation type="submission" date="2014-11" db="EMBL/GenBank/DDBJ databases">
        <authorList>
            <person name="Zhu J."/>
            <person name="Qi W."/>
            <person name="Song R."/>
        </authorList>
    </citation>
    <scope>NUCLEOTIDE SEQUENCE [LARGE SCALE GENOMIC DNA]</scope>
</reference>
<feature type="compositionally biased region" description="Low complexity" evidence="1">
    <location>
        <begin position="1493"/>
        <end position="1503"/>
    </location>
</feature>
<accession>A0A0G4GWC3</accession>
<feature type="region of interest" description="Disordered" evidence="1">
    <location>
        <begin position="1730"/>
        <end position="1775"/>
    </location>
</feature>
<feature type="compositionally biased region" description="Basic and acidic residues" evidence="1">
    <location>
        <begin position="648"/>
        <end position="665"/>
    </location>
</feature>
<feature type="region of interest" description="Disordered" evidence="1">
    <location>
        <begin position="806"/>
        <end position="861"/>
    </location>
</feature>
<keyword evidence="4" id="KW-1185">Reference proteome</keyword>
<organism evidence="3 4">
    <name type="scientific">Vitrella brassicaformis (strain CCMP3155)</name>
    <dbReference type="NCBI Taxonomy" id="1169540"/>
    <lineage>
        <taxon>Eukaryota</taxon>
        <taxon>Sar</taxon>
        <taxon>Alveolata</taxon>
        <taxon>Colpodellida</taxon>
        <taxon>Vitrellaceae</taxon>
        <taxon>Vitrella</taxon>
    </lineage>
</organism>
<dbReference type="VEuPathDB" id="CryptoDB:Vbra_18817"/>
<evidence type="ECO:0000313" key="3">
    <source>
        <dbReference type="EMBL" id="CEM35040.1"/>
    </source>
</evidence>
<dbReference type="SUPFAM" id="SSF51045">
    <property type="entry name" value="WW domain"/>
    <property type="match status" value="3"/>
</dbReference>
<feature type="region of interest" description="Disordered" evidence="1">
    <location>
        <begin position="1687"/>
        <end position="1713"/>
    </location>
</feature>
<feature type="compositionally biased region" description="Low complexity" evidence="1">
    <location>
        <begin position="667"/>
        <end position="685"/>
    </location>
</feature>
<dbReference type="InterPro" id="IPR036020">
    <property type="entry name" value="WW_dom_sf"/>
</dbReference>
<dbReference type="SMART" id="SM00456">
    <property type="entry name" value="WW"/>
    <property type="match status" value="3"/>
</dbReference>